<evidence type="ECO:0000313" key="1">
    <source>
        <dbReference type="EMBL" id="VIO92478.1"/>
    </source>
</evidence>
<protein>
    <submittedName>
        <fullName evidence="1">Trehalase, putative</fullName>
    </submittedName>
</protein>
<organism evidence="1">
    <name type="scientific">Brugia malayi</name>
    <name type="common">Filarial nematode worm</name>
    <dbReference type="NCBI Taxonomy" id="6279"/>
    <lineage>
        <taxon>Eukaryota</taxon>
        <taxon>Metazoa</taxon>
        <taxon>Ecdysozoa</taxon>
        <taxon>Nematoda</taxon>
        <taxon>Chromadorea</taxon>
        <taxon>Rhabditida</taxon>
        <taxon>Spirurina</taxon>
        <taxon>Spiruromorpha</taxon>
        <taxon>Filarioidea</taxon>
        <taxon>Onchocercidae</taxon>
        <taxon>Brugia</taxon>
    </lineage>
</organism>
<proteinExistence type="predicted"/>
<name>A0A4E9FCL6_BRUMA</name>
<dbReference type="GeneID" id="6104369"/>
<dbReference type="KEGG" id="bmy:BM_BM6195"/>
<dbReference type="EMBL" id="CAAKNF010000192">
    <property type="protein sequence ID" value="VIO92478.1"/>
    <property type="molecule type" value="Genomic_DNA"/>
</dbReference>
<sequence length="96" mass="10778">MRMNDECNMLVCRYAARSTICAVTCPERVFQMPMQVEVLGQIEQNCSVICSQDMMGKGKVSRSGCRSIENGRRGVLNRGNRLYGGRWLAAGHFTNE</sequence>
<dbReference type="RefSeq" id="XP_001900945.2">
    <property type="nucleotide sequence ID" value="XM_001900910.2"/>
</dbReference>
<accession>A0A4E9FCL6</accession>
<dbReference type="AlphaFoldDB" id="A0A4E9FCL6"/>
<gene>
    <name evidence="1" type="primary">Bm6195</name>
    <name evidence="1" type="ORF">BM_BM6195</name>
</gene>
<dbReference type="CTD" id="6104369"/>
<reference evidence="1" key="1">
    <citation type="submission" date="2019-04" db="EMBL/GenBank/DDBJ databases">
        <authorList>
            <person name="Howe K."/>
            <person name="Paulini M."/>
            <person name="Williams G."/>
        </authorList>
    </citation>
    <scope>NUCLEOTIDE SEQUENCE [LARGE SCALE GENOMIC DNA]</scope>
    <source>
        <strain evidence="1">FR3</strain>
    </source>
</reference>